<evidence type="ECO:0000313" key="2">
    <source>
        <dbReference type="Proteomes" id="UP000601223"/>
    </source>
</evidence>
<dbReference type="EMBL" id="BONF01000064">
    <property type="protein sequence ID" value="GIF86290.1"/>
    <property type="molecule type" value="Genomic_DNA"/>
</dbReference>
<dbReference type="RefSeq" id="WP_203757168.1">
    <property type="nucleotide sequence ID" value="NZ_BONF01000064.1"/>
</dbReference>
<reference evidence="1 2" key="1">
    <citation type="submission" date="2021-01" db="EMBL/GenBank/DDBJ databases">
        <title>Whole genome shotgun sequence of Catellatospora bangladeshensis NBRC 107357.</title>
        <authorList>
            <person name="Komaki H."/>
            <person name="Tamura T."/>
        </authorList>
    </citation>
    <scope>NUCLEOTIDE SEQUENCE [LARGE SCALE GENOMIC DNA]</scope>
    <source>
        <strain evidence="1 2">NBRC 107357</strain>
    </source>
</reference>
<protein>
    <submittedName>
        <fullName evidence="1">Uncharacterized protein</fullName>
    </submittedName>
</protein>
<comment type="caution">
    <text evidence="1">The sequence shown here is derived from an EMBL/GenBank/DDBJ whole genome shotgun (WGS) entry which is preliminary data.</text>
</comment>
<gene>
    <name evidence="1" type="ORF">Cba03nite_76390</name>
</gene>
<evidence type="ECO:0000313" key="1">
    <source>
        <dbReference type="EMBL" id="GIF86290.1"/>
    </source>
</evidence>
<proteinExistence type="predicted"/>
<name>A0A8J3NMT6_9ACTN</name>
<sequence>MVFADQPALADIDKMNTQDSGICYERLGPALDEALREALWEVEQQPTLQVLWAGTPLRSAVELERSD</sequence>
<accession>A0A8J3NMT6</accession>
<keyword evidence="2" id="KW-1185">Reference proteome</keyword>
<dbReference type="AlphaFoldDB" id="A0A8J3NMT6"/>
<organism evidence="1 2">
    <name type="scientific">Catellatospora bangladeshensis</name>
    <dbReference type="NCBI Taxonomy" id="310355"/>
    <lineage>
        <taxon>Bacteria</taxon>
        <taxon>Bacillati</taxon>
        <taxon>Actinomycetota</taxon>
        <taxon>Actinomycetes</taxon>
        <taxon>Micromonosporales</taxon>
        <taxon>Micromonosporaceae</taxon>
        <taxon>Catellatospora</taxon>
    </lineage>
</organism>
<dbReference type="Proteomes" id="UP000601223">
    <property type="component" value="Unassembled WGS sequence"/>
</dbReference>